<evidence type="ECO:0000313" key="1">
    <source>
        <dbReference type="EMBL" id="MDO7836857.1"/>
    </source>
</evidence>
<dbReference type="RefSeq" id="WP_304537242.1">
    <property type="nucleotide sequence ID" value="NZ_JAUQOM010000012.1"/>
</dbReference>
<evidence type="ECO:0000313" key="2">
    <source>
        <dbReference type="Proteomes" id="UP001176471"/>
    </source>
</evidence>
<dbReference type="EMBL" id="JAUQOM010000012">
    <property type="protein sequence ID" value="MDO7836857.1"/>
    <property type="molecule type" value="Genomic_DNA"/>
</dbReference>
<dbReference type="Proteomes" id="UP001176471">
    <property type="component" value="Unassembled WGS sequence"/>
</dbReference>
<proteinExistence type="predicted"/>
<comment type="caution">
    <text evidence="1">The sequence shown here is derived from an EMBL/GenBank/DDBJ whole genome shotgun (WGS) entry which is preliminary data.</text>
</comment>
<organism evidence="1 2">
    <name type="scientific">Sphingobium cyanobacteriorum</name>
    <dbReference type="NCBI Taxonomy" id="3063954"/>
    <lineage>
        <taxon>Bacteria</taxon>
        <taxon>Pseudomonadati</taxon>
        <taxon>Pseudomonadota</taxon>
        <taxon>Alphaproteobacteria</taxon>
        <taxon>Sphingomonadales</taxon>
        <taxon>Sphingomonadaceae</taxon>
        <taxon>Sphingobium</taxon>
    </lineage>
</organism>
<accession>A0ABT8ZRN4</accession>
<sequence length="110" mass="12016">MSRYDQRFRRCDRDPHVAAVRASSGTSNQVSRASAIGLGHASERERVKLTEIAATTAAQDFLVEHAHKRANLIRSTRGNVNACRHELKVIFRLPAAIGSVHTEAPDVASA</sequence>
<reference evidence="1" key="1">
    <citation type="submission" date="2023-07" db="EMBL/GenBank/DDBJ databases">
        <title>Bacterial whole genome sequence for Sphingobium sp. HBC34.</title>
        <authorList>
            <person name="Le V."/>
            <person name="Ko S.-R."/>
            <person name="Ahn C.-Y."/>
            <person name="Oh H.-M."/>
        </authorList>
    </citation>
    <scope>NUCLEOTIDE SEQUENCE</scope>
    <source>
        <strain evidence="1">HBC34</strain>
    </source>
</reference>
<gene>
    <name evidence="1" type="ORF">Q4610_17565</name>
</gene>
<keyword evidence="2" id="KW-1185">Reference proteome</keyword>
<name>A0ABT8ZRN4_9SPHN</name>
<protein>
    <submittedName>
        <fullName evidence="1">Uncharacterized protein</fullName>
    </submittedName>
</protein>